<keyword evidence="3" id="KW-1185">Reference proteome</keyword>
<accession>A0A328DGZ5</accession>
<feature type="compositionally biased region" description="Basic and acidic residues" evidence="1">
    <location>
        <begin position="59"/>
        <end position="74"/>
    </location>
</feature>
<evidence type="ECO:0000313" key="2">
    <source>
        <dbReference type="EMBL" id="RAL45105.1"/>
    </source>
</evidence>
<name>A0A328DGZ5_9ASTE</name>
<organism evidence="2 3">
    <name type="scientific">Cuscuta australis</name>
    <dbReference type="NCBI Taxonomy" id="267555"/>
    <lineage>
        <taxon>Eukaryota</taxon>
        <taxon>Viridiplantae</taxon>
        <taxon>Streptophyta</taxon>
        <taxon>Embryophyta</taxon>
        <taxon>Tracheophyta</taxon>
        <taxon>Spermatophyta</taxon>
        <taxon>Magnoliopsida</taxon>
        <taxon>eudicotyledons</taxon>
        <taxon>Gunneridae</taxon>
        <taxon>Pentapetalae</taxon>
        <taxon>asterids</taxon>
        <taxon>lamiids</taxon>
        <taxon>Solanales</taxon>
        <taxon>Convolvulaceae</taxon>
        <taxon>Cuscuteae</taxon>
        <taxon>Cuscuta</taxon>
        <taxon>Cuscuta subgen. Grammica</taxon>
        <taxon>Cuscuta sect. Cleistogrammica</taxon>
    </lineage>
</organism>
<proteinExistence type="predicted"/>
<dbReference type="EMBL" id="NQVE01000140">
    <property type="protein sequence ID" value="RAL45105.1"/>
    <property type="molecule type" value="Genomic_DNA"/>
</dbReference>
<feature type="region of interest" description="Disordered" evidence="1">
    <location>
        <begin position="50"/>
        <end position="85"/>
    </location>
</feature>
<evidence type="ECO:0000256" key="1">
    <source>
        <dbReference type="SAM" id="MobiDB-lite"/>
    </source>
</evidence>
<sequence length="267" mass="30097">MNFESNKIISNFHRKPVYLYRSDEFKDLISQIGTVQVYRVPFKISFSDRKSLSSSSKSGDLKEALGGAAEEREAPSPPSTSNPRQSYIEPWRWVRAEEASRQIIQKVCQRLSPQSGGERSSILFRDKSLFLVNFVLISFGRICFEACKCSLLILLSAGLMMQHDADLFGGYFSVIVNDWAVADPQVAVGSIWITYSIFWQCLSCCPDFAAGLELLFCIIPLESFCFGYEGLKIGKPLTKEILLFWPWKTAISMFLCTFGLGNRARSA</sequence>
<reference evidence="2 3" key="1">
    <citation type="submission" date="2018-06" db="EMBL/GenBank/DDBJ databases">
        <title>The Genome of Cuscuta australis (Dodder) Provides Insight into the Evolution of Plant Parasitism.</title>
        <authorList>
            <person name="Liu H."/>
        </authorList>
    </citation>
    <scope>NUCLEOTIDE SEQUENCE [LARGE SCALE GENOMIC DNA]</scope>
    <source>
        <strain evidence="3">cv. Yunnan</strain>
        <tissue evidence="2">Vines</tissue>
    </source>
</reference>
<dbReference type="AlphaFoldDB" id="A0A328DGZ5"/>
<comment type="caution">
    <text evidence="2">The sequence shown here is derived from an EMBL/GenBank/DDBJ whole genome shotgun (WGS) entry which is preliminary data.</text>
</comment>
<evidence type="ECO:0000313" key="3">
    <source>
        <dbReference type="Proteomes" id="UP000249390"/>
    </source>
</evidence>
<gene>
    <name evidence="2" type="ORF">DM860_015511</name>
</gene>
<protein>
    <submittedName>
        <fullName evidence="2">Uncharacterized protein</fullName>
    </submittedName>
</protein>
<dbReference type="Proteomes" id="UP000249390">
    <property type="component" value="Unassembled WGS sequence"/>
</dbReference>